<gene>
    <name evidence="1" type="ORF">SAMN05216565_12117</name>
</gene>
<name>A0A1H0WZY5_9BACI</name>
<dbReference type="OrthoDB" id="2967050at2"/>
<evidence type="ECO:0000313" key="1">
    <source>
        <dbReference type="EMBL" id="SDP96304.1"/>
    </source>
</evidence>
<keyword evidence="2" id="KW-1185">Reference proteome</keyword>
<evidence type="ECO:0000313" key="2">
    <source>
        <dbReference type="Proteomes" id="UP000199159"/>
    </source>
</evidence>
<accession>A0A1H0WZY5</accession>
<reference evidence="2" key="1">
    <citation type="submission" date="2016-10" db="EMBL/GenBank/DDBJ databases">
        <authorList>
            <person name="Varghese N."/>
            <person name="Submissions S."/>
        </authorList>
    </citation>
    <scope>NUCLEOTIDE SEQUENCE [LARGE SCALE GENOMIC DNA]</scope>
    <source>
        <strain evidence="2">IBRC-M10078</strain>
    </source>
</reference>
<dbReference type="STRING" id="930152.SAMN05216565_12117"/>
<organism evidence="1 2">
    <name type="scientific">Litchfieldia salsa</name>
    <dbReference type="NCBI Taxonomy" id="930152"/>
    <lineage>
        <taxon>Bacteria</taxon>
        <taxon>Bacillati</taxon>
        <taxon>Bacillota</taxon>
        <taxon>Bacilli</taxon>
        <taxon>Bacillales</taxon>
        <taxon>Bacillaceae</taxon>
        <taxon>Litchfieldia</taxon>
    </lineage>
</organism>
<dbReference type="EMBL" id="FNJU01000021">
    <property type="protein sequence ID" value="SDP96304.1"/>
    <property type="molecule type" value="Genomic_DNA"/>
</dbReference>
<sequence length="117" mass="13713">MVDKETQIKILLCGDPLKFACRLLGVKDMQNHNYSEVFTVSKEEIYEYVSINGIPQNYSTSRYSMTDGFHFFEEDGKWYTCFRERGNIYNDEVFNDYELGQKYIVNTLLKLSGTGLF</sequence>
<dbReference type="Proteomes" id="UP000199159">
    <property type="component" value="Unassembled WGS sequence"/>
</dbReference>
<proteinExistence type="predicted"/>
<dbReference type="RefSeq" id="WP_090859629.1">
    <property type="nucleotide sequence ID" value="NZ_FNJU01000021.1"/>
</dbReference>
<protein>
    <submittedName>
        <fullName evidence="1">Uncharacterized protein</fullName>
    </submittedName>
</protein>
<dbReference type="AlphaFoldDB" id="A0A1H0WZY5"/>